<dbReference type="PANTHER" id="PTHR30627:SF1">
    <property type="entry name" value="PEPTIDOGLYCAN D,D-TRANSPEPTIDASE FTSI"/>
    <property type="match status" value="1"/>
</dbReference>
<keyword evidence="4 16" id="KW-0132">Cell division</keyword>
<keyword evidence="10 16" id="KW-0573">Peptidoglycan synthesis</keyword>
<dbReference type="EMBL" id="WINI01000008">
    <property type="protein sequence ID" value="MQR02266.1"/>
    <property type="molecule type" value="Genomic_DNA"/>
</dbReference>
<dbReference type="GO" id="GO:0008360">
    <property type="term" value="P:regulation of cell shape"/>
    <property type="evidence" value="ECO:0007669"/>
    <property type="project" value="UniProtKB-KW"/>
</dbReference>
<dbReference type="GO" id="GO:0071555">
    <property type="term" value="P:cell wall organization"/>
    <property type="evidence" value="ECO:0007669"/>
    <property type="project" value="UniProtKB-KW"/>
</dbReference>
<dbReference type="GO" id="GO:0009252">
    <property type="term" value="P:peptidoglycan biosynthetic process"/>
    <property type="evidence" value="ECO:0007669"/>
    <property type="project" value="UniProtKB-UniRule"/>
</dbReference>
<evidence type="ECO:0000256" key="15">
    <source>
        <dbReference type="ARBA" id="ARBA00023316"/>
    </source>
</evidence>
<evidence type="ECO:0000256" key="16">
    <source>
        <dbReference type="HAMAP-Rule" id="MF_02080"/>
    </source>
</evidence>
<dbReference type="Gene3D" id="3.30.450.330">
    <property type="match status" value="1"/>
</dbReference>
<dbReference type="InterPro" id="IPR036138">
    <property type="entry name" value="PBP_dimer_sf"/>
</dbReference>
<accession>A0A843Z0B8</accession>
<proteinExistence type="inferred from homology"/>
<keyword evidence="21" id="KW-1185">Reference proteome</keyword>
<keyword evidence="7 16" id="KW-0812">Transmembrane</keyword>
<keyword evidence="12 16" id="KW-0472">Membrane</keyword>
<evidence type="ECO:0000256" key="4">
    <source>
        <dbReference type="ARBA" id="ARBA00022618"/>
    </source>
</evidence>
<evidence type="ECO:0000256" key="5">
    <source>
        <dbReference type="ARBA" id="ARBA00022645"/>
    </source>
</evidence>
<dbReference type="GO" id="GO:0008658">
    <property type="term" value="F:penicillin binding"/>
    <property type="evidence" value="ECO:0007669"/>
    <property type="project" value="InterPro"/>
</dbReference>
<evidence type="ECO:0000256" key="14">
    <source>
        <dbReference type="ARBA" id="ARBA00023306"/>
    </source>
</evidence>
<keyword evidence="8 16" id="KW-0378">Hydrolase</keyword>
<dbReference type="InterPro" id="IPR001460">
    <property type="entry name" value="PCN-bd_Tpept"/>
</dbReference>
<dbReference type="Gene3D" id="3.90.1310.10">
    <property type="entry name" value="Penicillin-binding protein 2a (Domain 2)"/>
    <property type="match status" value="1"/>
</dbReference>
<evidence type="ECO:0000256" key="2">
    <source>
        <dbReference type="ARBA" id="ARBA00022475"/>
    </source>
</evidence>
<comment type="caution">
    <text evidence="20">The sequence shown here is derived from an EMBL/GenBank/DDBJ whole genome shotgun (WGS) entry which is preliminary data.</text>
</comment>
<reference evidence="20 21" key="1">
    <citation type="submission" date="2019-10" db="EMBL/GenBank/DDBJ databases">
        <title>Glaciimonas soli sp. nov., a psychrophilic bacterium isolated from the forest soil of a high elevation mountain in Taiwan.</title>
        <authorList>
            <person name="Wang L.-T."/>
            <person name="Shieh W.Y."/>
        </authorList>
    </citation>
    <scope>NUCLEOTIDE SEQUENCE [LARGE SCALE GENOMIC DNA]</scope>
    <source>
        <strain evidence="20 21">GS1</strain>
    </source>
</reference>
<dbReference type="GO" id="GO:0008955">
    <property type="term" value="F:peptidoglycan glycosyltransferase activity"/>
    <property type="evidence" value="ECO:0007669"/>
    <property type="project" value="InterPro"/>
</dbReference>
<keyword evidence="5 16" id="KW-0121">Carboxypeptidase</keyword>
<evidence type="ECO:0000256" key="8">
    <source>
        <dbReference type="ARBA" id="ARBA00022801"/>
    </source>
</evidence>
<dbReference type="RefSeq" id="WP_322741676.1">
    <property type="nucleotide sequence ID" value="NZ_WINI01000008.1"/>
</dbReference>
<evidence type="ECO:0000256" key="6">
    <source>
        <dbReference type="ARBA" id="ARBA00022670"/>
    </source>
</evidence>
<evidence type="ECO:0000256" key="7">
    <source>
        <dbReference type="ARBA" id="ARBA00022692"/>
    </source>
</evidence>
<evidence type="ECO:0000256" key="9">
    <source>
        <dbReference type="ARBA" id="ARBA00022960"/>
    </source>
</evidence>
<dbReference type="AlphaFoldDB" id="A0A843Z0B8"/>
<comment type="catalytic activity">
    <reaction evidence="16">
        <text>Preferential cleavage: (Ac)2-L-Lys-D-Ala-|-D-Ala. Also transpeptidation of peptidyl-alanyl moieties that are N-acyl substituents of D-alanine.</text>
        <dbReference type="EC" id="3.4.16.4"/>
    </reaction>
</comment>
<comment type="subcellular location">
    <subcellularLocation>
        <location evidence="16">Cell inner membrane</location>
        <topology evidence="16">Single-pass membrane protein</topology>
    </subcellularLocation>
    <subcellularLocation>
        <location evidence="1">Membrane</location>
    </subcellularLocation>
</comment>
<sequence length="598" mass="65022">MTKNPPKVDRKTTGRTARTAVSKGQPFSNNPVLNVKLPLWRSRVALIVLFAAFLALIARAVWVQIISPGFFIDQGESRYARTLELPAIRGKITDRNGKVLASSVPVKAIWAIPDDVQDAPKEKLGQLANFLGMSMADLNNKLDSDRSFVYLKRQVEKETSDKIAELKIPGIETRPEYKRFYPEGEVMAHVVGFTNVEDAGQDGMELSQQKTLVGTTGSRRVIKDRLGRIVEDISAVKEPHDGKDLVLSIDSKIQYIAFTKLKEAVEKSNAKAGGIVVVDAKTGEVLALANLPSYNPNDRSILTGAQLRNRVMTDTFEPGSTLKPFTVALALDTNRVTPNTTFQVPDTMKIGPAIIRDSHPHPLLTMSVAQIIQKSSNLGTVQISEKLLPEEMWEMFTTVGLGQQPKFGFPGAVAGRVRPFKLWRPIEQATMSYGHGISVSLIQMAHAYTIFARNGDLIPLSFEKVDTPPVGQRVISEKTALTLRAMMETVTAPGGTAPKAQVPGYRVGGKTGTAYKIEGGKYVKKYIADFVGFAPASDPRLIIAVMVDEPSTGSHFGGDVAAPVFAQVAAAALRALNVPPDSKITDIIIPSEPVPESM</sequence>
<dbReference type="Gene3D" id="1.10.150.770">
    <property type="match status" value="1"/>
</dbReference>
<dbReference type="GO" id="GO:0000917">
    <property type="term" value="P:division septum assembly"/>
    <property type="evidence" value="ECO:0007669"/>
    <property type="project" value="UniProtKB-KW"/>
</dbReference>
<dbReference type="InterPro" id="IPR012338">
    <property type="entry name" value="Beta-lactam/transpept-like"/>
</dbReference>
<keyword evidence="3 16" id="KW-0997">Cell inner membrane</keyword>
<dbReference type="SUPFAM" id="SSF56519">
    <property type="entry name" value="Penicillin binding protein dimerisation domain"/>
    <property type="match status" value="1"/>
</dbReference>
<evidence type="ECO:0000256" key="11">
    <source>
        <dbReference type="ARBA" id="ARBA00022989"/>
    </source>
</evidence>
<dbReference type="EC" id="3.4.16.4" evidence="16"/>
<evidence type="ECO:0000313" key="20">
    <source>
        <dbReference type="EMBL" id="MQR02266.1"/>
    </source>
</evidence>
<dbReference type="Proteomes" id="UP000451565">
    <property type="component" value="Unassembled WGS sequence"/>
</dbReference>
<dbReference type="Pfam" id="PF03717">
    <property type="entry name" value="PBP_dimer"/>
    <property type="match status" value="1"/>
</dbReference>
<dbReference type="Gene3D" id="3.40.710.10">
    <property type="entry name" value="DD-peptidase/beta-lactamase superfamily"/>
    <property type="match status" value="1"/>
</dbReference>
<dbReference type="GO" id="GO:0006508">
    <property type="term" value="P:proteolysis"/>
    <property type="evidence" value="ECO:0007669"/>
    <property type="project" value="UniProtKB-KW"/>
</dbReference>
<name>A0A843Z0B8_9BURK</name>
<dbReference type="SUPFAM" id="SSF56601">
    <property type="entry name" value="beta-lactamase/transpeptidase-like"/>
    <property type="match status" value="1"/>
</dbReference>
<evidence type="ECO:0000256" key="10">
    <source>
        <dbReference type="ARBA" id="ARBA00022984"/>
    </source>
</evidence>
<keyword evidence="11 16" id="KW-1133">Transmembrane helix</keyword>
<evidence type="ECO:0000256" key="12">
    <source>
        <dbReference type="ARBA" id="ARBA00023136"/>
    </source>
</evidence>
<dbReference type="GO" id="GO:0005886">
    <property type="term" value="C:plasma membrane"/>
    <property type="evidence" value="ECO:0007669"/>
    <property type="project" value="UniProtKB-SubCell"/>
</dbReference>
<feature type="region of interest" description="Disordered" evidence="17">
    <location>
        <begin position="1"/>
        <end position="23"/>
    </location>
</feature>
<organism evidence="20 21">
    <name type="scientific">Glaciimonas soli</name>
    <dbReference type="NCBI Taxonomy" id="2590999"/>
    <lineage>
        <taxon>Bacteria</taxon>
        <taxon>Pseudomonadati</taxon>
        <taxon>Pseudomonadota</taxon>
        <taxon>Betaproteobacteria</taxon>
        <taxon>Burkholderiales</taxon>
        <taxon>Oxalobacteraceae</taxon>
        <taxon>Glaciimonas</taxon>
    </lineage>
</organism>
<feature type="active site" description="Acyl-ester intermediate" evidence="16">
    <location>
        <position position="320"/>
    </location>
</feature>
<feature type="domain" description="Penicillin-binding protein dimerisation" evidence="19">
    <location>
        <begin position="85"/>
        <end position="232"/>
    </location>
</feature>
<dbReference type="GO" id="GO:0009002">
    <property type="term" value="F:serine-type D-Ala-D-Ala carboxypeptidase activity"/>
    <property type="evidence" value="ECO:0007669"/>
    <property type="project" value="UniProtKB-UniRule"/>
</dbReference>
<evidence type="ECO:0000256" key="17">
    <source>
        <dbReference type="SAM" id="MobiDB-lite"/>
    </source>
</evidence>
<feature type="compositionally biased region" description="Basic and acidic residues" evidence="17">
    <location>
        <begin position="1"/>
        <end position="12"/>
    </location>
</feature>
<evidence type="ECO:0000313" key="21">
    <source>
        <dbReference type="Proteomes" id="UP000451565"/>
    </source>
</evidence>
<keyword evidence="15 16" id="KW-0961">Cell wall biogenesis/degradation</keyword>
<evidence type="ECO:0000256" key="13">
    <source>
        <dbReference type="ARBA" id="ARBA00023210"/>
    </source>
</evidence>
<protein>
    <recommendedName>
        <fullName evidence="16">Peptidoglycan D,D-transpeptidase FtsI</fullName>
        <ecNumber evidence="16">3.4.16.4</ecNumber>
    </recommendedName>
    <alternativeName>
        <fullName evidence="16">Penicillin-binding protein 3</fullName>
        <shortName evidence="16">PBP-3</shortName>
    </alternativeName>
</protein>
<dbReference type="InterPro" id="IPR005311">
    <property type="entry name" value="PBP_dimer"/>
</dbReference>
<keyword evidence="9 16" id="KW-0133">Cell shape</keyword>
<feature type="transmembrane region" description="Helical" evidence="16">
    <location>
        <begin position="44"/>
        <end position="62"/>
    </location>
</feature>
<gene>
    <name evidence="16" type="primary">ftsI</name>
    <name evidence="20" type="ORF">GEV47_16440</name>
</gene>
<evidence type="ECO:0000256" key="3">
    <source>
        <dbReference type="ARBA" id="ARBA00022519"/>
    </source>
</evidence>
<dbReference type="InterPro" id="IPR050515">
    <property type="entry name" value="Beta-lactam/transpept"/>
</dbReference>
<dbReference type="GO" id="GO:0043093">
    <property type="term" value="P:FtsZ-dependent cytokinesis"/>
    <property type="evidence" value="ECO:0007669"/>
    <property type="project" value="UniProtKB-UniRule"/>
</dbReference>
<evidence type="ECO:0000259" key="18">
    <source>
        <dbReference type="Pfam" id="PF00905"/>
    </source>
</evidence>
<dbReference type="PANTHER" id="PTHR30627">
    <property type="entry name" value="PEPTIDOGLYCAN D,D-TRANSPEPTIDASE"/>
    <property type="match status" value="1"/>
</dbReference>
<feature type="domain" description="Penicillin-binding protein transpeptidase" evidence="18">
    <location>
        <begin position="273"/>
        <end position="568"/>
    </location>
</feature>
<dbReference type="UniPathway" id="UPA00219"/>
<comment type="function">
    <text evidence="16">Catalyzes cross-linking of the peptidoglycan cell wall at the division septum.</text>
</comment>
<comment type="pathway">
    <text evidence="16">Cell wall biogenesis; peptidoglycan biosynthesis.</text>
</comment>
<evidence type="ECO:0000259" key="19">
    <source>
        <dbReference type="Pfam" id="PF03717"/>
    </source>
</evidence>
<keyword evidence="2 16" id="KW-1003">Cell membrane</keyword>
<dbReference type="InterPro" id="IPR037532">
    <property type="entry name" value="FtsI_transpept"/>
</dbReference>
<keyword evidence="13 16" id="KW-0717">Septation</keyword>
<keyword evidence="14 16" id="KW-0131">Cell cycle</keyword>
<dbReference type="Pfam" id="PF00905">
    <property type="entry name" value="Transpeptidase"/>
    <property type="match status" value="1"/>
</dbReference>
<keyword evidence="6 16" id="KW-0645">Protease</keyword>
<evidence type="ECO:0000256" key="1">
    <source>
        <dbReference type="ARBA" id="ARBA00004370"/>
    </source>
</evidence>
<comment type="similarity">
    <text evidence="16">Belongs to the transpeptidase family. FtsI subfamily.</text>
</comment>
<dbReference type="HAMAP" id="MF_02080">
    <property type="entry name" value="FtsI_transpept"/>
    <property type="match status" value="1"/>
</dbReference>